<dbReference type="InterPro" id="IPR015865">
    <property type="entry name" value="Riboflavin_kinase_bac/euk"/>
</dbReference>
<keyword evidence="6" id="KW-0067">ATP-binding</keyword>
<accession>A0A644XAF9</accession>
<keyword evidence="2" id="KW-0285">Flavoprotein</keyword>
<dbReference type="EC" id="2.7.1.26" evidence="1"/>
<proteinExistence type="predicted"/>
<dbReference type="GO" id="GO:0005524">
    <property type="term" value="F:ATP binding"/>
    <property type="evidence" value="ECO:0007669"/>
    <property type="project" value="UniProtKB-KW"/>
</dbReference>
<name>A0A644XAF9_9ZZZZ</name>
<keyword evidence="4" id="KW-0808">Transferase</keyword>
<comment type="caution">
    <text evidence="8">The sequence shown here is derived from an EMBL/GenBank/DDBJ whole genome shotgun (WGS) entry which is preliminary data.</text>
</comment>
<evidence type="ECO:0000256" key="6">
    <source>
        <dbReference type="ARBA" id="ARBA00022840"/>
    </source>
</evidence>
<dbReference type="PANTHER" id="PTHR22749">
    <property type="entry name" value="RIBOFLAVIN KINASE/FMN ADENYLYLTRANSFERASE"/>
    <property type="match status" value="1"/>
</dbReference>
<evidence type="ECO:0000256" key="1">
    <source>
        <dbReference type="ARBA" id="ARBA00012105"/>
    </source>
</evidence>
<dbReference type="EMBL" id="VSSQ01002084">
    <property type="protein sequence ID" value="MPM13215.1"/>
    <property type="molecule type" value="Genomic_DNA"/>
</dbReference>
<keyword evidence="5" id="KW-0547">Nucleotide-binding</keyword>
<evidence type="ECO:0000256" key="4">
    <source>
        <dbReference type="ARBA" id="ARBA00022679"/>
    </source>
</evidence>
<dbReference type="GO" id="GO:0009231">
    <property type="term" value="P:riboflavin biosynthetic process"/>
    <property type="evidence" value="ECO:0007669"/>
    <property type="project" value="InterPro"/>
</dbReference>
<evidence type="ECO:0000259" key="7">
    <source>
        <dbReference type="SMART" id="SM00904"/>
    </source>
</evidence>
<dbReference type="InterPro" id="IPR023468">
    <property type="entry name" value="Riboflavin_kinase"/>
</dbReference>
<organism evidence="8">
    <name type="scientific">bioreactor metagenome</name>
    <dbReference type="NCBI Taxonomy" id="1076179"/>
    <lineage>
        <taxon>unclassified sequences</taxon>
        <taxon>metagenomes</taxon>
        <taxon>ecological metagenomes</taxon>
    </lineage>
</organism>
<reference evidence="8" key="1">
    <citation type="submission" date="2019-08" db="EMBL/GenBank/DDBJ databases">
        <authorList>
            <person name="Kucharzyk K."/>
            <person name="Murdoch R.W."/>
            <person name="Higgins S."/>
            <person name="Loffler F."/>
        </authorList>
    </citation>
    <scope>NUCLEOTIDE SEQUENCE</scope>
</reference>
<feature type="domain" description="Riboflavin kinase" evidence="7">
    <location>
        <begin position="122"/>
        <end position="247"/>
    </location>
</feature>
<evidence type="ECO:0000256" key="3">
    <source>
        <dbReference type="ARBA" id="ARBA00022643"/>
    </source>
</evidence>
<protein>
    <recommendedName>
        <fullName evidence="1">riboflavin kinase</fullName>
        <ecNumber evidence="1">2.7.1.26</ecNumber>
    </recommendedName>
</protein>
<gene>
    <name evidence="8" type="ORF">SDC9_59571</name>
</gene>
<keyword evidence="3" id="KW-0288">FMN</keyword>
<evidence type="ECO:0000256" key="2">
    <source>
        <dbReference type="ARBA" id="ARBA00022630"/>
    </source>
</evidence>
<dbReference type="Pfam" id="PF01687">
    <property type="entry name" value="Flavokinase"/>
    <property type="match status" value="1"/>
</dbReference>
<dbReference type="InterPro" id="IPR023465">
    <property type="entry name" value="Riboflavin_kinase_dom_sf"/>
</dbReference>
<dbReference type="GO" id="GO:0009398">
    <property type="term" value="P:FMN biosynthetic process"/>
    <property type="evidence" value="ECO:0007669"/>
    <property type="project" value="TreeGrafter"/>
</dbReference>
<dbReference type="SMART" id="SM00904">
    <property type="entry name" value="Flavokinase"/>
    <property type="match status" value="1"/>
</dbReference>
<evidence type="ECO:0000313" key="8">
    <source>
        <dbReference type="EMBL" id="MPM13215.1"/>
    </source>
</evidence>
<evidence type="ECO:0000256" key="5">
    <source>
        <dbReference type="ARBA" id="ARBA00022741"/>
    </source>
</evidence>
<dbReference type="AlphaFoldDB" id="A0A644XAF9"/>
<dbReference type="GO" id="GO:0008531">
    <property type="term" value="F:riboflavin kinase activity"/>
    <property type="evidence" value="ECO:0007669"/>
    <property type="project" value="UniProtKB-EC"/>
</dbReference>
<dbReference type="PANTHER" id="PTHR22749:SF6">
    <property type="entry name" value="RIBOFLAVIN KINASE"/>
    <property type="match status" value="1"/>
</dbReference>
<sequence>MSSAFGVFDGVHKGHQALLALKPKKIYLSPLPQSACLTTSEEREALIRMYAGKKCTLCYTEYPSKSEQLLLYPDAAEHALLSKEHLKESTSTEPVLYHELPITSERIRMALEAGEVEEAEAMLGYCYTLTGEVVYGRQLGRTVGMPTVNLKIAPEKLLPKHGVYGSITIVDGVRYLGVTSIGLRPTVDDLPHITIETFLVHFNRDLYGQQVSLELKTYIRPITKFESLEAVREKVDEDVRYVVEKHYE</sequence>
<dbReference type="Gene3D" id="2.40.30.30">
    <property type="entry name" value="Riboflavin kinase-like"/>
    <property type="match status" value="1"/>
</dbReference>
<dbReference type="SUPFAM" id="SSF82114">
    <property type="entry name" value="Riboflavin kinase-like"/>
    <property type="match status" value="1"/>
</dbReference>